<evidence type="ECO:0000256" key="6">
    <source>
        <dbReference type="ARBA" id="ARBA00023235"/>
    </source>
</evidence>
<evidence type="ECO:0000256" key="4">
    <source>
        <dbReference type="ARBA" id="ARBA00023110"/>
    </source>
</evidence>
<dbReference type="EC" id="5.2.1.8" evidence="3"/>
<dbReference type="GO" id="GO:0043335">
    <property type="term" value="P:protein unfolding"/>
    <property type="evidence" value="ECO:0000318"/>
    <property type="project" value="GO_Central"/>
</dbReference>
<evidence type="ECO:0000256" key="2">
    <source>
        <dbReference type="ARBA" id="ARBA00005464"/>
    </source>
</evidence>
<evidence type="ECO:0000256" key="3">
    <source>
        <dbReference type="ARBA" id="ARBA00013194"/>
    </source>
</evidence>
<keyword evidence="5" id="KW-0143">Chaperone</keyword>
<dbReference type="SUPFAM" id="SSF102735">
    <property type="entry name" value="Trigger factor ribosome-binding domain"/>
    <property type="match status" value="1"/>
</dbReference>
<dbReference type="InterPro" id="IPR008881">
    <property type="entry name" value="Trigger_fac_ribosome-bd_bac"/>
</dbReference>
<dbReference type="InterPro" id="IPR036611">
    <property type="entry name" value="Trigger_fac_ribosome-bd_sf"/>
</dbReference>
<protein>
    <recommendedName>
        <fullName evidence="3">peptidylprolyl isomerase</fullName>
        <ecNumber evidence="3">5.2.1.8</ecNumber>
    </recommendedName>
</protein>
<organism evidence="9 10">
    <name type="scientific">Amborella trichopoda</name>
    <dbReference type="NCBI Taxonomy" id="13333"/>
    <lineage>
        <taxon>Eukaryota</taxon>
        <taxon>Viridiplantae</taxon>
        <taxon>Streptophyta</taxon>
        <taxon>Embryophyta</taxon>
        <taxon>Tracheophyta</taxon>
        <taxon>Spermatophyta</taxon>
        <taxon>Magnoliopsida</taxon>
        <taxon>Amborellales</taxon>
        <taxon>Amborellaceae</taxon>
        <taxon>Amborella</taxon>
    </lineage>
</organism>
<dbReference type="AlphaFoldDB" id="W1NPW9"/>
<dbReference type="Gramene" id="ERM97767">
    <property type="protein sequence ID" value="ERM97767"/>
    <property type="gene ID" value="AMTR_s00116p00071770"/>
</dbReference>
<dbReference type="GO" id="GO:0015031">
    <property type="term" value="P:protein transport"/>
    <property type="evidence" value="ECO:0007669"/>
    <property type="project" value="InterPro"/>
</dbReference>
<accession>W1NPW9</accession>
<keyword evidence="4" id="KW-0697">Rotamase</keyword>
<evidence type="ECO:0000313" key="10">
    <source>
        <dbReference type="Proteomes" id="UP000017836"/>
    </source>
</evidence>
<dbReference type="Proteomes" id="UP000017836">
    <property type="component" value="Unassembled WGS sequence"/>
</dbReference>
<dbReference type="PANTHER" id="PTHR30560">
    <property type="entry name" value="TRIGGER FACTOR CHAPERONE AND PEPTIDYL-PROLYL CIS/TRANS ISOMERASE"/>
    <property type="match status" value="1"/>
</dbReference>
<comment type="function">
    <text evidence="7">Involved in protein export. Acts as a chaperone by maintaining the newly synthesized protein in an open conformation. Functions as a peptidyl-prolyl cis-trans isomerase.</text>
</comment>
<dbReference type="STRING" id="13333.W1NPW9"/>
<evidence type="ECO:0000256" key="5">
    <source>
        <dbReference type="ARBA" id="ARBA00023186"/>
    </source>
</evidence>
<dbReference type="GO" id="GO:0043022">
    <property type="term" value="F:ribosome binding"/>
    <property type="evidence" value="ECO:0000318"/>
    <property type="project" value="GO_Central"/>
</dbReference>
<dbReference type="HOGENOM" id="CLU_093639_0_1_1"/>
<keyword evidence="10" id="KW-1185">Reference proteome</keyword>
<dbReference type="Pfam" id="PF05697">
    <property type="entry name" value="Trigger_N"/>
    <property type="match status" value="1"/>
</dbReference>
<dbReference type="PANTHER" id="PTHR30560:SF5">
    <property type="entry name" value="OS09G0515400 PROTEIN"/>
    <property type="match status" value="1"/>
</dbReference>
<feature type="domain" description="Trigger factor ribosome-binding bacterial" evidence="8">
    <location>
        <begin position="86"/>
        <end position="213"/>
    </location>
</feature>
<evidence type="ECO:0000256" key="1">
    <source>
        <dbReference type="ARBA" id="ARBA00000971"/>
    </source>
</evidence>
<keyword evidence="6" id="KW-0413">Isomerase</keyword>
<dbReference type="GO" id="GO:0003755">
    <property type="term" value="F:peptidyl-prolyl cis-trans isomerase activity"/>
    <property type="evidence" value="ECO:0000318"/>
    <property type="project" value="GO_Central"/>
</dbReference>
<gene>
    <name evidence="9" type="ORF">AMTR_s00116p00071770</name>
</gene>
<evidence type="ECO:0000313" key="9">
    <source>
        <dbReference type="EMBL" id="ERM97767.1"/>
    </source>
</evidence>
<dbReference type="FunFam" id="3.30.70.1050:FF:000004">
    <property type="entry name" value="Trigger factor"/>
    <property type="match status" value="1"/>
</dbReference>
<evidence type="ECO:0000256" key="7">
    <source>
        <dbReference type="ARBA" id="ARBA00024849"/>
    </source>
</evidence>
<dbReference type="GO" id="GO:0044183">
    <property type="term" value="F:protein folding chaperone"/>
    <property type="evidence" value="ECO:0000318"/>
    <property type="project" value="GO_Central"/>
</dbReference>
<dbReference type="eggNOG" id="ENOG502RYN3">
    <property type="taxonomic scope" value="Eukaryota"/>
</dbReference>
<dbReference type="EMBL" id="KI395851">
    <property type="protein sequence ID" value="ERM97767.1"/>
    <property type="molecule type" value="Genomic_DNA"/>
</dbReference>
<dbReference type="InterPro" id="IPR005215">
    <property type="entry name" value="Trig_fac"/>
</dbReference>
<proteinExistence type="inferred from homology"/>
<reference evidence="10" key="1">
    <citation type="journal article" date="2013" name="Science">
        <title>The Amborella genome and the evolution of flowering plants.</title>
        <authorList>
            <consortium name="Amborella Genome Project"/>
        </authorList>
    </citation>
    <scope>NUCLEOTIDE SEQUENCE [LARGE SCALE GENOMIC DNA]</scope>
</reference>
<comment type="catalytic activity">
    <reaction evidence="1">
        <text>[protein]-peptidylproline (omega=180) = [protein]-peptidylproline (omega=0)</text>
        <dbReference type="Rhea" id="RHEA:16237"/>
        <dbReference type="Rhea" id="RHEA-COMP:10747"/>
        <dbReference type="Rhea" id="RHEA-COMP:10748"/>
        <dbReference type="ChEBI" id="CHEBI:83833"/>
        <dbReference type="ChEBI" id="CHEBI:83834"/>
        <dbReference type="EC" id="5.2.1.8"/>
    </reaction>
</comment>
<evidence type="ECO:0000259" key="8">
    <source>
        <dbReference type="Pfam" id="PF05697"/>
    </source>
</evidence>
<dbReference type="GO" id="GO:0051083">
    <property type="term" value="P:'de novo' cotranslational protein folding"/>
    <property type="evidence" value="ECO:0000318"/>
    <property type="project" value="GO_Central"/>
</dbReference>
<comment type="similarity">
    <text evidence="2">Belongs to the FKBP-type PPIase family. Tig subfamily.</text>
</comment>
<dbReference type="Gene3D" id="3.30.70.1050">
    <property type="entry name" value="Trigger factor ribosome-binding domain"/>
    <property type="match status" value="1"/>
</dbReference>
<name>W1NPW9_AMBTC</name>
<sequence>MALRNMVPHCQRPALSFCPRNATLSKSRFSCHMDYGHQEFPIRIPVLRKLNKKFPAVVNAITPGVENVDISTSASENFAVVANVSKAREIKMKVVVSGAKTQKIFDEVFSKLVEAAQPIPGFRRVKGVLLFSRFLGMDILGYSGKTPDIPKHILLQILGPSKVYGHVIREVINSTVAEYVEKEELRVTEDLRVDQSFEELEASFEPGNEFSFDGAVWLHKMDS</sequence>